<evidence type="ECO:0000256" key="1">
    <source>
        <dbReference type="SAM" id="MobiDB-lite"/>
    </source>
</evidence>
<dbReference type="InParanoid" id="A0A067MR88"/>
<dbReference type="CDD" id="cd02440">
    <property type="entry name" value="AdoMet_MTases"/>
    <property type="match status" value="1"/>
</dbReference>
<dbReference type="HOGENOM" id="CLU_029174_0_0_1"/>
<dbReference type="PANTHER" id="PTHR43591">
    <property type="entry name" value="METHYLTRANSFERASE"/>
    <property type="match status" value="1"/>
</dbReference>
<name>A0A067MR88_BOTB1</name>
<organism evidence="3 4">
    <name type="scientific">Botryobasidium botryosum (strain FD-172 SS1)</name>
    <dbReference type="NCBI Taxonomy" id="930990"/>
    <lineage>
        <taxon>Eukaryota</taxon>
        <taxon>Fungi</taxon>
        <taxon>Dikarya</taxon>
        <taxon>Basidiomycota</taxon>
        <taxon>Agaricomycotina</taxon>
        <taxon>Agaricomycetes</taxon>
        <taxon>Cantharellales</taxon>
        <taxon>Botryobasidiaceae</taxon>
        <taxon>Botryobasidium</taxon>
    </lineage>
</organism>
<keyword evidence="4" id="KW-1185">Reference proteome</keyword>
<proteinExistence type="predicted"/>
<dbReference type="AlphaFoldDB" id="A0A067MR88"/>
<feature type="region of interest" description="Disordered" evidence="1">
    <location>
        <begin position="22"/>
        <end position="45"/>
    </location>
</feature>
<sequence>MTFSHAPVEYTHPVVSITLAEGDAGSSSTPWSQTSPARLEIRNGSRTHTYSRRDAPYPLTYDRSLLDFDVWNHEYWREVYGSITLHDFKAPPSRSLDLGCGTGNFVLEAAKMWPECTFVGFDLVDIQPRLGRLDPDLSARIHWVHGNLLERLPFEDDYFDHVRISRIGFGVPENKWEFVLEEAVRVLKPGGAFEMIEENLIFPCGPLPDPDESIIPAPNPSFDSSASINSDDYDGEIVLDESRDPRDHSLIRDAFEAMLSERFINPTPLSILPYYLELYLEGVRSQTPFQFLIPPRRCTMCDSAEDTLSSSHSLSSFANEPEQKTVRLDMLRAPLGERVHPDAPVVIQPYKASSSASMHLGMMYHSVLACKLLLSRQFRKLNPSLRKEDFETLFMSYRFDMEDRMGLGKVVSDTLGWAEPPTEPTYRQRWCALLRRFEDSDPASGAPSPCVCRNVRSFVGWKPGAGSTLQTQSITRRRSIVYVPGTISAASGDSGHTSGANV</sequence>
<dbReference type="EMBL" id="KL198038">
    <property type="protein sequence ID" value="KDQ14342.1"/>
    <property type="molecule type" value="Genomic_DNA"/>
</dbReference>
<feature type="compositionally biased region" description="Polar residues" evidence="1">
    <location>
        <begin position="25"/>
        <end position="36"/>
    </location>
</feature>
<evidence type="ECO:0000259" key="2">
    <source>
        <dbReference type="Pfam" id="PF13649"/>
    </source>
</evidence>
<dbReference type="Gene3D" id="3.40.50.150">
    <property type="entry name" value="Vaccinia Virus protein VP39"/>
    <property type="match status" value="1"/>
</dbReference>
<evidence type="ECO:0000313" key="3">
    <source>
        <dbReference type="EMBL" id="KDQ14342.1"/>
    </source>
</evidence>
<feature type="domain" description="Methyltransferase" evidence="2">
    <location>
        <begin position="96"/>
        <end position="191"/>
    </location>
</feature>
<dbReference type="SUPFAM" id="SSF53335">
    <property type="entry name" value="S-adenosyl-L-methionine-dependent methyltransferases"/>
    <property type="match status" value="1"/>
</dbReference>
<reference evidence="4" key="1">
    <citation type="journal article" date="2014" name="Proc. Natl. Acad. Sci. U.S.A.">
        <title>Extensive sampling of basidiomycete genomes demonstrates inadequacy of the white-rot/brown-rot paradigm for wood decay fungi.</title>
        <authorList>
            <person name="Riley R."/>
            <person name="Salamov A.A."/>
            <person name="Brown D.W."/>
            <person name="Nagy L.G."/>
            <person name="Floudas D."/>
            <person name="Held B.W."/>
            <person name="Levasseur A."/>
            <person name="Lombard V."/>
            <person name="Morin E."/>
            <person name="Otillar R."/>
            <person name="Lindquist E.A."/>
            <person name="Sun H."/>
            <person name="LaButti K.M."/>
            <person name="Schmutz J."/>
            <person name="Jabbour D."/>
            <person name="Luo H."/>
            <person name="Baker S.E."/>
            <person name="Pisabarro A.G."/>
            <person name="Walton J.D."/>
            <person name="Blanchette R.A."/>
            <person name="Henrissat B."/>
            <person name="Martin F."/>
            <person name="Cullen D."/>
            <person name="Hibbett D.S."/>
            <person name="Grigoriev I.V."/>
        </authorList>
    </citation>
    <scope>NUCLEOTIDE SEQUENCE [LARGE SCALE GENOMIC DNA]</scope>
    <source>
        <strain evidence="4">FD-172 SS1</strain>
    </source>
</reference>
<dbReference type="InterPro" id="IPR029063">
    <property type="entry name" value="SAM-dependent_MTases_sf"/>
</dbReference>
<dbReference type="OrthoDB" id="2013972at2759"/>
<dbReference type="STRING" id="930990.A0A067MR88"/>
<accession>A0A067MR88</accession>
<gene>
    <name evidence="3" type="ORF">BOTBODRAFT_174831</name>
</gene>
<dbReference type="InterPro" id="IPR041698">
    <property type="entry name" value="Methyltransf_25"/>
</dbReference>
<evidence type="ECO:0000313" key="4">
    <source>
        <dbReference type="Proteomes" id="UP000027195"/>
    </source>
</evidence>
<protein>
    <recommendedName>
        <fullName evidence="2">Methyltransferase domain-containing protein</fullName>
    </recommendedName>
</protein>
<dbReference type="Pfam" id="PF13649">
    <property type="entry name" value="Methyltransf_25"/>
    <property type="match status" value="1"/>
</dbReference>
<dbReference type="Proteomes" id="UP000027195">
    <property type="component" value="Unassembled WGS sequence"/>
</dbReference>